<dbReference type="InterPro" id="IPR002646">
    <property type="entry name" value="PolA_pol_head_dom"/>
</dbReference>
<evidence type="ECO:0000259" key="12">
    <source>
        <dbReference type="Pfam" id="PF12627"/>
    </source>
</evidence>
<evidence type="ECO:0000259" key="10">
    <source>
        <dbReference type="Pfam" id="PF01743"/>
    </source>
</evidence>
<dbReference type="SUPFAM" id="SSF81891">
    <property type="entry name" value="Poly A polymerase C-terminal region-like"/>
    <property type="match status" value="1"/>
</dbReference>
<keyword evidence="3 7" id="KW-0547">Nucleotide-binding</keyword>
<evidence type="ECO:0000256" key="6">
    <source>
        <dbReference type="ARBA" id="ARBA00023163"/>
    </source>
</evidence>
<feature type="active site" evidence="7">
    <location>
        <position position="85"/>
    </location>
</feature>
<protein>
    <recommendedName>
        <fullName evidence="7">Poly(A) polymerase I</fullName>
        <shortName evidence="7">PAP I</shortName>
        <ecNumber evidence="7">2.7.7.19</ecNumber>
    </recommendedName>
</protein>
<dbReference type="InterPro" id="IPR032828">
    <property type="entry name" value="PolyA_RNA-bd"/>
</dbReference>
<dbReference type="Gene3D" id="3.30.460.10">
    <property type="entry name" value="Beta Polymerase, domain 2"/>
    <property type="match status" value="1"/>
</dbReference>
<feature type="compositionally biased region" description="Low complexity" evidence="9">
    <location>
        <begin position="471"/>
        <end position="485"/>
    </location>
</feature>
<dbReference type="OrthoDB" id="9805698at2"/>
<dbReference type="PANTHER" id="PTHR43051">
    <property type="entry name" value="POLYNUCLEOTIDE ADENYLYLTRANSFERASE FAMILY PROTEIN"/>
    <property type="match status" value="1"/>
</dbReference>
<dbReference type="PANTHER" id="PTHR43051:SF1">
    <property type="entry name" value="POLYNUCLEOTIDE ADENYLYLTRANSFERASE FAMILY PROTEIN"/>
    <property type="match status" value="1"/>
</dbReference>
<dbReference type="EC" id="2.7.7.19" evidence="7"/>
<feature type="region of interest" description="Disordered" evidence="9">
    <location>
        <begin position="519"/>
        <end position="567"/>
    </location>
</feature>
<evidence type="ECO:0000313" key="14">
    <source>
        <dbReference type="Proteomes" id="UP000053899"/>
    </source>
</evidence>
<feature type="domain" description="tRNA nucleotidyltransferase/poly(A) polymerase RNA and SrmB- binding" evidence="12">
    <location>
        <begin position="243"/>
        <end position="304"/>
    </location>
</feature>
<dbReference type="NCBIfam" id="TIGR01942">
    <property type="entry name" value="pcnB"/>
    <property type="match status" value="1"/>
</dbReference>
<dbReference type="AlphaFoldDB" id="I4Z547"/>
<reference evidence="13 14" key="1">
    <citation type="submission" date="2012-04" db="EMBL/GenBank/DDBJ databases">
        <title>Improved High-Quality Draft sequence of Leptothrix ochracea L12.</title>
        <authorList>
            <consortium name="US DOE Joint Genome Institute"/>
            <person name="Lucas S."/>
            <person name="Han J."/>
            <person name="Lapidus A."/>
            <person name="Cheng J.-F."/>
            <person name="Goodwin L."/>
            <person name="Pitluck S."/>
            <person name="Peters L."/>
            <person name="Zeytun A."/>
            <person name="Detter J.C."/>
            <person name="Han C."/>
            <person name="Tapia R."/>
            <person name="Land M."/>
            <person name="Hauser L."/>
            <person name="Kyrpides N."/>
            <person name="Ivanova N."/>
            <person name="Pagani I."/>
            <person name="Stepanauskas R."/>
            <person name="Masland D."/>
            <person name="Poulton N."/>
            <person name="Emerson D."/>
            <person name="Fleming E."/>
            <person name="Woyke T."/>
        </authorList>
    </citation>
    <scope>NUCLEOTIDE SEQUENCE [LARGE SCALE GENOMIC DNA]</scope>
    <source>
        <strain evidence="13 14">L12</strain>
    </source>
</reference>
<feature type="domain" description="Polymerase A arginine-rich C-terminal" evidence="11">
    <location>
        <begin position="362"/>
        <end position="493"/>
    </location>
</feature>
<keyword evidence="2 7" id="KW-0808">Transferase</keyword>
<dbReference type="HOGENOM" id="CLU_015961_0_0_4"/>
<dbReference type="Pfam" id="PF01743">
    <property type="entry name" value="PolyA_pol"/>
    <property type="match status" value="1"/>
</dbReference>
<evidence type="ECO:0000256" key="8">
    <source>
        <dbReference type="RuleBase" id="RU003953"/>
    </source>
</evidence>
<evidence type="ECO:0000256" key="7">
    <source>
        <dbReference type="HAMAP-Rule" id="MF_00957"/>
    </source>
</evidence>
<keyword evidence="14" id="KW-1185">Reference proteome</keyword>
<accession>I4Z547</accession>
<dbReference type="Proteomes" id="UP000053899">
    <property type="component" value="Unassembled WGS sequence"/>
</dbReference>
<keyword evidence="4 7" id="KW-0067">ATP-binding</keyword>
<dbReference type="RefSeq" id="WP_009453618.1">
    <property type="nucleotide sequence ID" value="NZ_JH660693.1"/>
</dbReference>
<evidence type="ECO:0000256" key="5">
    <source>
        <dbReference type="ARBA" id="ARBA00022884"/>
    </source>
</evidence>
<keyword evidence="6 7" id="KW-0804">Transcription</keyword>
<dbReference type="EMBL" id="JH660693">
    <property type="protein sequence ID" value="EIM31339.1"/>
    <property type="molecule type" value="Genomic_DNA"/>
</dbReference>
<feature type="region of interest" description="Disordered" evidence="9">
    <location>
        <begin position="467"/>
        <end position="503"/>
    </location>
</feature>
<keyword evidence="5 7" id="KW-0694">RNA-binding</keyword>
<evidence type="ECO:0000259" key="11">
    <source>
        <dbReference type="Pfam" id="PF12626"/>
    </source>
</evidence>
<dbReference type="InterPro" id="IPR025866">
    <property type="entry name" value="PolyA_pol_arg_C_dom"/>
</dbReference>
<evidence type="ECO:0000256" key="2">
    <source>
        <dbReference type="ARBA" id="ARBA00022679"/>
    </source>
</evidence>
<comment type="catalytic activity">
    <reaction evidence="7">
        <text>RNA(n) + ATP = RNA(n)-3'-adenine ribonucleotide + diphosphate</text>
        <dbReference type="Rhea" id="RHEA:11332"/>
        <dbReference type="Rhea" id="RHEA-COMP:14527"/>
        <dbReference type="Rhea" id="RHEA-COMP:17347"/>
        <dbReference type="ChEBI" id="CHEBI:30616"/>
        <dbReference type="ChEBI" id="CHEBI:33019"/>
        <dbReference type="ChEBI" id="CHEBI:140395"/>
        <dbReference type="ChEBI" id="CHEBI:173115"/>
        <dbReference type="EC" id="2.7.7.19"/>
    </reaction>
</comment>
<proteinExistence type="inferred from homology"/>
<sequence>MIKKFISTLFRRSKAAAPVPAPELAPPESVTGRRVEVPFEKHRIDPALIDERATRVVSTLQEAGFEAYIVGGAVRDLLLGHRPKDFDVATNATPAQVKALFRRAFIIGRRFQLVHVVFGRGREHEVIEVSTFRALMEPAEVAPVRGNERTSKAELVGKSHAVDASGRVLRDNVWGPQDEDAARRDFTINALYYDPARQVVIDYHHGIEDAAKRVLRMIGDPSARFREDPVRIIRVVRFAAKLGFEIEPHTRAPMRKMADLLANVPASRVFDEMIKLLQTGHALASLEELRKQGLHRGLFPILDAVLDAAHQHNGREKFIQLALNDTDRRVAEGKPVAPSFMLACMLWHDVLHRWDEIRAATGAPLMPALQEAVDAVFDARIGDISGRGKLGLDMREMWLMQPRFERRQFAAAVTLVEQPRFRAGFDFLRLRGQAGEIDPELSQWWEAFSLADDDERRELVEQYRRDEQARRAAAGPEAAASSEAAAPKRRRRRKPSGGAGAPVSASTLVIADASALGDQAEAPIGPDVSIDSALKPRPIRRRRRPAKDDAGVAVVVGETPPGSSSGS</sequence>
<name>I4Z547_9BURK</name>
<feature type="active site" evidence="7">
    <location>
        <position position="87"/>
    </location>
</feature>
<keyword evidence="1 7" id="KW-0507">mRNA processing</keyword>
<evidence type="ECO:0000256" key="3">
    <source>
        <dbReference type="ARBA" id="ARBA00022741"/>
    </source>
</evidence>
<dbReference type="InterPro" id="IPR043519">
    <property type="entry name" value="NT_sf"/>
</dbReference>
<comment type="similarity">
    <text evidence="7 8">Belongs to the tRNA nucleotidyltransferase/poly(A) polymerase family.</text>
</comment>
<dbReference type="GO" id="GO:1990817">
    <property type="term" value="F:poly(A) RNA polymerase activity"/>
    <property type="evidence" value="ECO:0007669"/>
    <property type="project" value="UniProtKB-UniRule"/>
</dbReference>
<comment type="function">
    <text evidence="7">Adds poly(A) tail to the 3' end of many RNAs, which usually targets these RNAs for decay. Plays a significant role in the global control of gene expression, through influencing the rate of transcript degradation, and in the general RNA quality control.</text>
</comment>
<evidence type="ECO:0000256" key="4">
    <source>
        <dbReference type="ARBA" id="ARBA00022840"/>
    </source>
</evidence>
<feature type="active site" evidence="7">
    <location>
        <position position="185"/>
    </location>
</feature>
<dbReference type="GO" id="GO:0043633">
    <property type="term" value="P:polyadenylation-dependent RNA catabolic process"/>
    <property type="evidence" value="ECO:0007669"/>
    <property type="project" value="InterPro"/>
</dbReference>
<feature type="domain" description="Poly A polymerase head" evidence="10">
    <location>
        <begin position="67"/>
        <end position="216"/>
    </location>
</feature>
<dbReference type="Pfam" id="PF12626">
    <property type="entry name" value="PolyA_pol_arg_C"/>
    <property type="match status" value="1"/>
</dbReference>
<dbReference type="GO" id="GO:0003723">
    <property type="term" value="F:RNA binding"/>
    <property type="evidence" value="ECO:0007669"/>
    <property type="project" value="UniProtKB-UniRule"/>
</dbReference>
<dbReference type="Pfam" id="PF12627">
    <property type="entry name" value="PolyA_pol_RNAbd"/>
    <property type="match status" value="1"/>
</dbReference>
<dbReference type="SUPFAM" id="SSF81301">
    <property type="entry name" value="Nucleotidyltransferase"/>
    <property type="match status" value="1"/>
</dbReference>
<evidence type="ECO:0000256" key="9">
    <source>
        <dbReference type="SAM" id="MobiDB-lite"/>
    </source>
</evidence>
<dbReference type="GO" id="GO:0005524">
    <property type="term" value="F:ATP binding"/>
    <property type="evidence" value="ECO:0007669"/>
    <property type="project" value="UniProtKB-UniRule"/>
</dbReference>
<gene>
    <name evidence="7" type="primary">pcnB</name>
    <name evidence="13" type="ORF">LepocDRAFT_00000660</name>
</gene>
<evidence type="ECO:0000256" key="1">
    <source>
        <dbReference type="ARBA" id="ARBA00022664"/>
    </source>
</evidence>
<dbReference type="GO" id="GO:0006397">
    <property type="term" value="P:mRNA processing"/>
    <property type="evidence" value="ECO:0007669"/>
    <property type="project" value="UniProtKB-KW"/>
</dbReference>
<dbReference type="InterPro" id="IPR052191">
    <property type="entry name" value="tRNA_ntf/polyA_polymerase_I"/>
</dbReference>
<evidence type="ECO:0000313" key="13">
    <source>
        <dbReference type="EMBL" id="EIM31339.1"/>
    </source>
</evidence>
<dbReference type="Gene3D" id="1.10.3090.10">
    <property type="entry name" value="cca-adding enzyme, domain 2"/>
    <property type="match status" value="1"/>
</dbReference>
<dbReference type="InterPro" id="IPR010206">
    <property type="entry name" value="PolA_pol_I"/>
</dbReference>
<dbReference type="HAMAP" id="MF_00957">
    <property type="entry name" value="PolyA_pol"/>
    <property type="match status" value="1"/>
</dbReference>
<organism evidence="13 14">
    <name type="scientific">Leptothrix ochracea L12</name>
    <dbReference type="NCBI Taxonomy" id="735332"/>
    <lineage>
        <taxon>Bacteria</taxon>
        <taxon>Pseudomonadati</taxon>
        <taxon>Pseudomonadota</taxon>
        <taxon>Betaproteobacteria</taxon>
        <taxon>Burkholderiales</taxon>
        <taxon>Sphaerotilaceae</taxon>
        <taxon>Leptothrix</taxon>
    </lineage>
</organism>
<dbReference type="GeneID" id="92352388"/>
<dbReference type="CDD" id="cd05398">
    <property type="entry name" value="NT_ClassII-CCAase"/>
    <property type="match status" value="1"/>
</dbReference>